<organism evidence="1 2">
    <name type="scientific">Lepeophtheirus salmonis</name>
    <name type="common">Salmon louse</name>
    <name type="synonym">Caligus salmonis</name>
    <dbReference type="NCBI Taxonomy" id="72036"/>
    <lineage>
        <taxon>Eukaryota</taxon>
        <taxon>Metazoa</taxon>
        <taxon>Ecdysozoa</taxon>
        <taxon>Arthropoda</taxon>
        <taxon>Crustacea</taxon>
        <taxon>Multicrustacea</taxon>
        <taxon>Hexanauplia</taxon>
        <taxon>Copepoda</taxon>
        <taxon>Siphonostomatoida</taxon>
        <taxon>Caligidae</taxon>
        <taxon>Lepeophtheirus</taxon>
    </lineage>
</organism>
<protein>
    <submittedName>
        <fullName evidence="1">(salmon louse) hypothetical protein</fullName>
    </submittedName>
</protein>
<dbReference type="EMBL" id="HG994582">
    <property type="protein sequence ID" value="CAF2890287.1"/>
    <property type="molecule type" value="Genomic_DNA"/>
</dbReference>
<proteinExistence type="predicted"/>
<name>A0A7R8CTI0_LEPSM</name>
<dbReference type="Proteomes" id="UP000675881">
    <property type="component" value="Chromosome 3"/>
</dbReference>
<evidence type="ECO:0000313" key="1">
    <source>
        <dbReference type="EMBL" id="CAF2890287.1"/>
    </source>
</evidence>
<evidence type="ECO:0000313" key="2">
    <source>
        <dbReference type="Proteomes" id="UP000675881"/>
    </source>
</evidence>
<gene>
    <name evidence="1" type="ORF">LSAA_7426</name>
</gene>
<sequence length="101" mass="11798">MDVGCEMSNFDPTFFTTDKNNKSVSSRIDLLMIKSFLRDAVKTYNVIHTKLLDHEAVEMVMDPQSKEIRIKKKWILNSNIMNYPEVNDRIRSTIDDVSTRI</sequence>
<reference evidence="1" key="1">
    <citation type="submission" date="2021-02" db="EMBL/GenBank/DDBJ databases">
        <authorList>
            <person name="Bekaert M."/>
        </authorList>
    </citation>
    <scope>NUCLEOTIDE SEQUENCE</scope>
    <source>
        <strain evidence="1">IoA-00</strain>
    </source>
</reference>
<dbReference type="AlphaFoldDB" id="A0A7R8CTI0"/>
<accession>A0A7R8CTI0</accession>
<keyword evidence="2" id="KW-1185">Reference proteome</keyword>